<comment type="caution">
    <text evidence="1">The sequence shown here is derived from an EMBL/GenBank/DDBJ whole genome shotgun (WGS) entry which is preliminary data.</text>
</comment>
<dbReference type="AlphaFoldDB" id="A0A418XZK0"/>
<accession>A0A418XZK0</accession>
<evidence type="ECO:0000313" key="1">
    <source>
        <dbReference type="EMBL" id="RJG18454.1"/>
    </source>
</evidence>
<proteinExistence type="predicted"/>
<dbReference type="RefSeq" id="WP_119917861.1">
    <property type="nucleotide sequence ID" value="NZ_QYYA01000002.1"/>
</dbReference>
<evidence type="ECO:0000313" key="2">
    <source>
        <dbReference type="Proteomes" id="UP000283734"/>
    </source>
</evidence>
<keyword evidence="2" id="KW-1185">Reference proteome</keyword>
<sequence length="143" mass="16390">MPVSEGILTEISSLYYGFKNSADVADYLFKNRKEIRIISDSLWEQSVENIFGVKPKNYLHAMQIINKNKHEISDQEDIAVVNALHEVLLEYDVIIDKRYIDISKSLLPLFVGDLKRLCIALASHSAHLERLPAAKLLKILRRV</sequence>
<organism evidence="1 2">
    <name type="scientific">Alcanivorax profundi</name>
    <dbReference type="NCBI Taxonomy" id="2338368"/>
    <lineage>
        <taxon>Bacteria</taxon>
        <taxon>Pseudomonadati</taxon>
        <taxon>Pseudomonadota</taxon>
        <taxon>Gammaproteobacteria</taxon>
        <taxon>Oceanospirillales</taxon>
        <taxon>Alcanivoracaceae</taxon>
        <taxon>Alcanivorax</taxon>
    </lineage>
</organism>
<protein>
    <submittedName>
        <fullName evidence="1">Uncharacterized protein</fullName>
    </submittedName>
</protein>
<gene>
    <name evidence="1" type="ORF">D4A39_08275</name>
</gene>
<dbReference type="EMBL" id="QYYA01000002">
    <property type="protein sequence ID" value="RJG18454.1"/>
    <property type="molecule type" value="Genomic_DNA"/>
</dbReference>
<name>A0A418XZK0_9GAMM</name>
<dbReference type="Proteomes" id="UP000283734">
    <property type="component" value="Unassembled WGS sequence"/>
</dbReference>
<reference evidence="1 2" key="1">
    <citation type="submission" date="2018-09" db="EMBL/GenBank/DDBJ databases">
        <title>Alcanivorax profundi sp. nov., isolated from 1000 m-depth seawater of the Mariana Trench.</title>
        <authorList>
            <person name="Liu J."/>
        </authorList>
    </citation>
    <scope>NUCLEOTIDE SEQUENCE [LARGE SCALE GENOMIC DNA]</scope>
    <source>
        <strain evidence="1 2">MTEO17</strain>
    </source>
</reference>